<feature type="domain" description="SSAP RNA binding" evidence="2">
    <location>
        <begin position="9"/>
        <end position="153"/>
    </location>
</feature>
<keyword evidence="4" id="KW-1185">Reference proteome</keyword>
<evidence type="ECO:0000313" key="3">
    <source>
        <dbReference type="EMBL" id="QIK50587.1"/>
    </source>
</evidence>
<feature type="compositionally biased region" description="Basic and acidic residues" evidence="1">
    <location>
        <begin position="218"/>
        <end position="239"/>
    </location>
</feature>
<evidence type="ECO:0000256" key="1">
    <source>
        <dbReference type="SAM" id="MobiDB-lite"/>
    </source>
</evidence>
<dbReference type="Proteomes" id="UP000501830">
    <property type="component" value="Chromosome"/>
</dbReference>
<dbReference type="Pfam" id="PF06378">
    <property type="entry name" value="SSAP_Sak"/>
    <property type="match status" value="1"/>
</dbReference>
<protein>
    <submittedName>
        <fullName evidence="3">DUF1071 domain-containing protein</fullName>
    </submittedName>
</protein>
<accession>A0A6G7WEC7</accession>
<dbReference type="InterPro" id="IPR009425">
    <property type="entry name" value="DSRM_SSAP"/>
</dbReference>
<feature type="region of interest" description="Disordered" evidence="1">
    <location>
        <begin position="217"/>
        <end position="239"/>
    </location>
</feature>
<gene>
    <name evidence="3" type="ORF">G7058_00030</name>
</gene>
<name>A0A6G7WEC7_9LACT</name>
<dbReference type="RefSeq" id="WP_166061629.1">
    <property type="nucleotide sequence ID" value="NZ_CP049889.1"/>
</dbReference>
<dbReference type="KEGG" id="jpo:G7058_00030"/>
<sequence>MTDKKVLSFEEINRIDVSKHIEKKMGLSYLSWAWAHAEMKKIDPDAKIIIHEFPDYIQLGEQVLTVDKPFLKDAGGAWVKVTVVLNGKDETEWLPVMDMRNKAMVSPDAMAINKAHKRCFVKALALHGLGLFIYAGEDLPEAEPPKPATKQQRKMLGDLIEQVAPHIGKSYEAMEKIIMSKSKVEGRFDNITNEDYGTMLNYVKELLDYYAKNPTESKTYKEPEVEQEGLKLEYPEAKK</sequence>
<reference evidence="3 4" key="1">
    <citation type="journal article" date="2017" name="Int. J. Syst. Evol. Microbiol.">
        <title>Jeotgalibaca porci sp. nov. and Jeotgalibaca arthritidis sp. nov., isolated from pigs, and emended description of the genus Jeotgalibaca.</title>
        <authorList>
            <person name="Zamora L."/>
            <person name="Perez-Sancho M."/>
            <person name="Dominguez L."/>
            <person name="Fernandez-Garayzabal J.F."/>
            <person name="Vela A.I."/>
        </authorList>
    </citation>
    <scope>NUCLEOTIDE SEQUENCE [LARGE SCALE GENOMIC DNA]</scope>
    <source>
        <strain evidence="3 4">CCUG 69148</strain>
    </source>
</reference>
<dbReference type="GeneID" id="94551641"/>
<proteinExistence type="predicted"/>
<evidence type="ECO:0000313" key="4">
    <source>
        <dbReference type="Proteomes" id="UP000501830"/>
    </source>
</evidence>
<dbReference type="EMBL" id="CP049889">
    <property type="protein sequence ID" value="QIK50587.1"/>
    <property type="molecule type" value="Genomic_DNA"/>
</dbReference>
<evidence type="ECO:0000259" key="2">
    <source>
        <dbReference type="Pfam" id="PF06378"/>
    </source>
</evidence>
<dbReference type="AlphaFoldDB" id="A0A6G7WEC7"/>
<organism evidence="3 4">
    <name type="scientific">Jeotgalibaca porci</name>
    <dbReference type="NCBI Taxonomy" id="1868793"/>
    <lineage>
        <taxon>Bacteria</taxon>
        <taxon>Bacillati</taxon>
        <taxon>Bacillota</taxon>
        <taxon>Bacilli</taxon>
        <taxon>Lactobacillales</taxon>
        <taxon>Carnobacteriaceae</taxon>
        <taxon>Jeotgalibaca</taxon>
    </lineage>
</organism>